<dbReference type="PANTHER" id="PTHR38011:SF7">
    <property type="entry name" value="2,5-DIAMINO-6-RIBOSYLAMINO-4(3H)-PYRIMIDINONE 5'-PHOSPHATE REDUCTASE"/>
    <property type="match status" value="1"/>
</dbReference>
<evidence type="ECO:0000256" key="1">
    <source>
        <dbReference type="ARBA" id="ARBA00002151"/>
    </source>
</evidence>
<dbReference type="InterPro" id="IPR024072">
    <property type="entry name" value="DHFR-like_dom_sf"/>
</dbReference>
<evidence type="ECO:0000256" key="14">
    <source>
        <dbReference type="PIRNR" id="PIRNR006769"/>
    </source>
</evidence>
<dbReference type="InterPro" id="IPR016193">
    <property type="entry name" value="Cytidine_deaminase-like"/>
</dbReference>
<dbReference type="PROSITE" id="PS51747">
    <property type="entry name" value="CYT_DCMP_DEAMINASES_2"/>
    <property type="match status" value="1"/>
</dbReference>
<evidence type="ECO:0000256" key="6">
    <source>
        <dbReference type="ARBA" id="ARBA00022619"/>
    </source>
</evidence>
<gene>
    <name evidence="19" type="ORF">FC49_GL001225</name>
</gene>
<feature type="binding site" evidence="16">
    <location>
        <begin position="290"/>
        <end position="296"/>
    </location>
    <ligand>
        <name>NADP(+)</name>
        <dbReference type="ChEBI" id="CHEBI:58349"/>
    </ligand>
</feature>
<feature type="binding site" evidence="16">
    <location>
        <position position="198"/>
    </location>
    <ligand>
        <name>NADP(+)</name>
        <dbReference type="ChEBI" id="CHEBI:58349"/>
    </ligand>
</feature>
<dbReference type="InterPro" id="IPR004794">
    <property type="entry name" value="Eubact_RibD"/>
</dbReference>
<comment type="similarity">
    <text evidence="4 14">In the N-terminal section; belongs to the cytidine and deoxycytidylate deaminase family.</text>
</comment>
<dbReference type="SUPFAM" id="SSF53927">
    <property type="entry name" value="Cytidine deaminase-like"/>
    <property type="match status" value="1"/>
</dbReference>
<keyword evidence="7 14" id="KW-0479">Metal-binding</keyword>
<evidence type="ECO:0000256" key="3">
    <source>
        <dbReference type="ARBA" id="ARBA00004910"/>
    </source>
</evidence>
<evidence type="ECO:0000256" key="17">
    <source>
        <dbReference type="PIRSR" id="PIRSR006769-3"/>
    </source>
</evidence>
<keyword evidence="8 14" id="KW-0862">Zinc</keyword>
<evidence type="ECO:0000256" key="15">
    <source>
        <dbReference type="PIRSR" id="PIRSR006769-1"/>
    </source>
</evidence>
<evidence type="ECO:0000256" key="11">
    <source>
        <dbReference type="ARBA" id="ARBA00023268"/>
    </source>
</evidence>
<evidence type="ECO:0000256" key="4">
    <source>
        <dbReference type="ARBA" id="ARBA00005259"/>
    </source>
</evidence>
<dbReference type="Proteomes" id="UP000050973">
    <property type="component" value="Unassembled WGS sequence"/>
</dbReference>
<dbReference type="EC" id="3.5.4.26" evidence="14"/>
<evidence type="ECO:0000313" key="19">
    <source>
        <dbReference type="EMBL" id="KRM14400.1"/>
    </source>
</evidence>
<dbReference type="NCBIfam" id="TIGR00326">
    <property type="entry name" value="eubact_ribD"/>
    <property type="match status" value="1"/>
</dbReference>
<evidence type="ECO:0000256" key="5">
    <source>
        <dbReference type="ARBA" id="ARBA00007417"/>
    </source>
</evidence>
<comment type="catalytic activity">
    <reaction evidence="13 14">
        <text>2,5-diamino-6-hydroxy-4-(5-phosphoribosylamino)-pyrimidine + H2O + H(+) = 5-amino-6-(5-phospho-D-ribosylamino)uracil + NH4(+)</text>
        <dbReference type="Rhea" id="RHEA:21868"/>
        <dbReference type="ChEBI" id="CHEBI:15377"/>
        <dbReference type="ChEBI" id="CHEBI:15378"/>
        <dbReference type="ChEBI" id="CHEBI:28938"/>
        <dbReference type="ChEBI" id="CHEBI:58453"/>
        <dbReference type="ChEBI" id="CHEBI:58614"/>
        <dbReference type="EC" id="3.5.4.26"/>
    </reaction>
</comment>
<feature type="binding site" evidence="17">
    <location>
        <position position="77"/>
    </location>
    <ligand>
        <name>Zn(2+)</name>
        <dbReference type="ChEBI" id="CHEBI:29105"/>
        <note>catalytic</note>
    </ligand>
</feature>
<reference evidence="19 20" key="1">
    <citation type="journal article" date="2015" name="Genome Announc.">
        <title>Expanding the biotechnology potential of lactobacilli through comparative genomics of 213 strains and associated genera.</title>
        <authorList>
            <person name="Sun Z."/>
            <person name="Harris H.M."/>
            <person name="McCann A."/>
            <person name="Guo C."/>
            <person name="Argimon S."/>
            <person name="Zhang W."/>
            <person name="Yang X."/>
            <person name="Jeffery I.B."/>
            <person name="Cooney J.C."/>
            <person name="Kagawa T.F."/>
            <person name="Liu W."/>
            <person name="Song Y."/>
            <person name="Salvetti E."/>
            <person name="Wrobel A."/>
            <person name="Rasinkangas P."/>
            <person name="Parkhill J."/>
            <person name="Rea M.C."/>
            <person name="O'Sullivan O."/>
            <person name="Ritari J."/>
            <person name="Douillard F.P."/>
            <person name="Paul Ross R."/>
            <person name="Yang R."/>
            <person name="Briner A.E."/>
            <person name="Felis G.E."/>
            <person name="de Vos W.M."/>
            <person name="Barrangou R."/>
            <person name="Klaenhammer T.R."/>
            <person name="Caufield P.W."/>
            <person name="Cui Y."/>
            <person name="Zhang H."/>
            <person name="O'Toole P.W."/>
        </authorList>
    </citation>
    <scope>NUCLEOTIDE SEQUENCE [LARGE SCALE GENOMIC DNA]</scope>
    <source>
        <strain evidence="19 20">DSM 4864</strain>
    </source>
</reference>
<feature type="binding site" evidence="17">
    <location>
        <position position="86"/>
    </location>
    <ligand>
        <name>Zn(2+)</name>
        <dbReference type="ChEBI" id="CHEBI:29105"/>
        <note>catalytic</note>
    </ligand>
</feature>
<comment type="function">
    <text evidence="1 14">Converts 2,5-diamino-6-(ribosylamino)-4(3h)-pyrimidinone 5'-phosphate into 5-amino-6-(ribosylamino)-2,4(1h,3h)-pyrimidinedione 5'-phosphate.</text>
</comment>
<dbReference type="InterPro" id="IPR002125">
    <property type="entry name" value="CMP_dCMP_dom"/>
</dbReference>
<comment type="similarity">
    <text evidence="5 14">In the C-terminal section; belongs to the HTP reductase family.</text>
</comment>
<comment type="pathway">
    <text evidence="3 14">Cofactor biosynthesis; riboflavin biosynthesis; 5-amino-6-(D-ribitylamino)uracil from GTP: step 3/4.</text>
</comment>
<evidence type="ECO:0000259" key="18">
    <source>
        <dbReference type="PROSITE" id="PS51747"/>
    </source>
</evidence>
<sequence>MMNDEDLMGLAVAAAKQAGVATWRNPGVGAVVVKNGHVLATGHTQPYGGPHAERDALSQLAPGQAAGATLYVTLEPCNHYGKQPPCTQLIIDSGIQRVVIAQLDPHALVTGKGVAALRHHGIEVVTGIGTQQAAQVNPHYNFFYRHHRPWVTLKQAVSLDGRISAGPGQRTAITNQAVYQRVHQERAGFQGIVIGSTTAIVDDPTLVPTPQLTHLPIRVVLDRRGRLADYPDRQLFRDGLAPTWVFTERKSLPDRLGPRAWVFVLPDCSVPAVVQVLAEEGVQSLYVEGGPTIQNAFARAGLVEEVLTYLSPVMLGQEGVPGFAPPETWKFQDQQLELLGNNVRIAERERQDV</sequence>
<dbReference type="UniPathway" id="UPA00275">
    <property type="reaction ID" value="UER00401"/>
</dbReference>
<comment type="pathway">
    <text evidence="2 14">Cofactor biosynthesis; riboflavin biosynthesis; 5-amino-6-(D-ribitylamino)uracil from GTP: step 2/4.</text>
</comment>
<dbReference type="InterPro" id="IPR016192">
    <property type="entry name" value="APOBEC/CMP_deaminase_Zn-bd"/>
</dbReference>
<evidence type="ECO:0000256" key="16">
    <source>
        <dbReference type="PIRSR" id="PIRSR006769-2"/>
    </source>
</evidence>
<dbReference type="PATRIC" id="fig|1423779.3.peg.1258"/>
<dbReference type="Pfam" id="PF01872">
    <property type="entry name" value="RibD_C"/>
    <property type="match status" value="1"/>
</dbReference>
<keyword evidence="6 14" id="KW-0686">Riboflavin biosynthesis</keyword>
<feature type="binding site" evidence="16">
    <location>
        <position position="202"/>
    </location>
    <ligand>
        <name>NADP(+)</name>
        <dbReference type="ChEBI" id="CHEBI:58349"/>
    </ligand>
</feature>
<dbReference type="PANTHER" id="PTHR38011">
    <property type="entry name" value="DIHYDROFOLATE REDUCTASE FAMILY PROTEIN (AFU_ORTHOLOGUE AFUA_8G06820)"/>
    <property type="match status" value="1"/>
</dbReference>
<dbReference type="Pfam" id="PF00383">
    <property type="entry name" value="dCMP_cyt_deam_1"/>
    <property type="match status" value="1"/>
</dbReference>
<feature type="binding site" evidence="16">
    <location>
        <position position="206"/>
    </location>
    <ligand>
        <name>substrate</name>
    </ligand>
</feature>
<dbReference type="PROSITE" id="PS00903">
    <property type="entry name" value="CYT_DCMP_DEAMINASES_1"/>
    <property type="match status" value="1"/>
</dbReference>
<dbReference type="CDD" id="cd01284">
    <property type="entry name" value="Riboflavin_deaminase-reductase"/>
    <property type="match status" value="1"/>
</dbReference>
<feature type="binding site" evidence="16">
    <location>
        <position position="156"/>
    </location>
    <ligand>
        <name>NADP(+)</name>
        <dbReference type="ChEBI" id="CHEBI:58349"/>
    </ligand>
</feature>
<evidence type="ECO:0000256" key="12">
    <source>
        <dbReference type="ARBA" id="ARBA00049861"/>
    </source>
</evidence>
<evidence type="ECO:0000256" key="10">
    <source>
        <dbReference type="ARBA" id="ARBA00023002"/>
    </source>
</evidence>
<dbReference type="PIRSF" id="PIRSF006769">
    <property type="entry name" value="RibD"/>
    <property type="match status" value="1"/>
</dbReference>
<keyword evidence="10 14" id="KW-0560">Oxidoreductase</keyword>
<proteinExistence type="inferred from homology"/>
<evidence type="ECO:0000256" key="7">
    <source>
        <dbReference type="ARBA" id="ARBA00022723"/>
    </source>
</evidence>
<comment type="cofactor">
    <cofactor evidence="14 17">
        <name>Zn(2+)</name>
        <dbReference type="ChEBI" id="CHEBI:29105"/>
    </cofactor>
    <text evidence="14 17">Binds 1 zinc ion.</text>
</comment>
<name>A0A0R1W8Z7_9LACO</name>
<feature type="binding site" evidence="17">
    <location>
        <position position="51"/>
    </location>
    <ligand>
        <name>Zn(2+)</name>
        <dbReference type="ChEBI" id="CHEBI:29105"/>
        <note>catalytic</note>
    </ligand>
</feature>
<evidence type="ECO:0000256" key="2">
    <source>
        <dbReference type="ARBA" id="ARBA00004882"/>
    </source>
</evidence>
<dbReference type="GO" id="GO:0008703">
    <property type="term" value="F:5-amino-6-(5-phosphoribosylamino)uracil reductase activity"/>
    <property type="evidence" value="ECO:0007669"/>
    <property type="project" value="UniProtKB-EC"/>
</dbReference>
<comment type="catalytic activity">
    <reaction evidence="12 14">
        <text>5-amino-6-(5-phospho-D-ribitylamino)uracil + NADP(+) = 5-amino-6-(5-phospho-D-ribosylamino)uracil + NADPH + H(+)</text>
        <dbReference type="Rhea" id="RHEA:17845"/>
        <dbReference type="ChEBI" id="CHEBI:15378"/>
        <dbReference type="ChEBI" id="CHEBI:57783"/>
        <dbReference type="ChEBI" id="CHEBI:58349"/>
        <dbReference type="ChEBI" id="CHEBI:58421"/>
        <dbReference type="ChEBI" id="CHEBI:58453"/>
        <dbReference type="EC" id="1.1.1.193"/>
    </reaction>
</comment>
<dbReference type="Gene3D" id="3.40.140.10">
    <property type="entry name" value="Cytidine Deaminase, domain 2"/>
    <property type="match status" value="1"/>
</dbReference>
<dbReference type="SUPFAM" id="SSF53597">
    <property type="entry name" value="Dihydrofolate reductase-like"/>
    <property type="match status" value="1"/>
</dbReference>
<dbReference type="InterPro" id="IPR002734">
    <property type="entry name" value="RibDG_C"/>
</dbReference>
<keyword evidence="9 14" id="KW-0521">NADP</keyword>
<protein>
    <recommendedName>
        <fullName evidence="14">Riboflavin biosynthesis protein RibD</fullName>
    </recommendedName>
    <domain>
        <recommendedName>
            <fullName evidence="14">Diaminohydroxyphosphoribosylaminopyrimidine deaminase</fullName>
            <shortName evidence="14">DRAP deaminase</shortName>
            <ecNumber evidence="14">3.5.4.26</ecNumber>
        </recommendedName>
        <alternativeName>
            <fullName evidence="14">Riboflavin-specific deaminase</fullName>
        </alternativeName>
    </domain>
    <domain>
        <recommendedName>
            <fullName evidence="14">5-amino-6-(5-phosphoribosylamino)uracil reductase</fullName>
            <ecNumber evidence="14">1.1.1.193</ecNumber>
        </recommendedName>
        <alternativeName>
            <fullName evidence="14">HTP reductase</fullName>
        </alternativeName>
    </domain>
</protein>
<evidence type="ECO:0000256" key="8">
    <source>
        <dbReference type="ARBA" id="ARBA00022833"/>
    </source>
</evidence>
<comment type="caution">
    <text evidence="19">The sequence shown here is derived from an EMBL/GenBank/DDBJ whole genome shotgun (WGS) entry which is preliminary data.</text>
</comment>
<keyword evidence="11" id="KW-0511">Multifunctional enzyme</keyword>
<dbReference type="EC" id="1.1.1.193" evidence="14"/>
<dbReference type="AlphaFoldDB" id="A0A0R1W8Z7"/>
<evidence type="ECO:0000256" key="13">
    <source>
        <dbReference type="ARBA" id="ARBA00049886"/>
    </source>
</evidence>
<dbReference type="Gene3D" id="3.40.430.10">
    <property type="entry name" value="Dihydrofolate Reductase, subunit A"/>
    <property type="match status" value="1"/>
</dbReference>
<organism evidence="19 20">
    <name type="scientific">Limosilactobacillus oris DSM 4864</name>
    <dbReference type="NCBI Taxonomy" id="1423779"/>
    <lineage>
        <taxon>Bacteria</taxon>
        <taxon>Bacillati</taxon>
        <taxon>Bacillota</taxon>
        <taxon>Bacilli</taxon>
        <taxon>Lactobacillales</taxon>
        <taxon>Lactobacillaceae</taxon>
        <taxon>Limosilactobacillus</taxon>
    </lineage>
</organism>
<dbReference type="GO" id="GO:0008835">
    <property type="term" value="F:diaminohydroxyphosphoribosylaminopyrimidine deaminase activity"/>
    <property type="evidence" value="ECO:0007669"/>
    <property type="project" value="UniProtKB-EC"/>
</dbReference>
<feature type="domain" description="CMP/dCMP-type deaminase" evidence="18">
    <location>
        <begin position="2"/>
        <end position="125"/>
    </location>
</feature>
<keyword evidence="14" id="KW-0378">Hydrolase</keyword>
<dbReference type="GO" id="GO:0008270">
    <property type="term" value="F:zinc ion binding"/>
    <property type="evidence" value="ECO:0007669"/>
    <property type="project" value="InterPro"/>
</dbReference>
<evidence type="ECO:0000256" key="9">
    <source>
        <dbReference type="ARBA" id="ARBA00022857"/>
    </source>
</evidence>
<accession>A0A0R1W8Z7</accession>
<dbReference type="EMBL" id="AZGE01000030">
    <property type="protein sequence ID" value="KRM14400.1"/>
    <property type="molecule type" value="Genomic_DNA"/>
</dbReference>
<evidence type="ECO:0000313" key="20">
    <source>
        <dbReference type="Proteomes" id="UP000050973"/>
    </source>
</evidence>
<dbReference type="GO" id="GO:0009231">
    <property type="term" value="P:riboflavin biosynthetic process"/>
    <property type="evidence" value="ECO:0007669"/>
    <property type="project" value="UniProtKB-UniPathway"/>
</dbReference>
<feature type="binding site" evidence="16">
    <location>
        <position position="186"/>
    </location>
    <ligand>
        <name>substrate</name>
    </ligand>
</feature>
<feature type="binding site" evidence="16">
    <location>
        <position position="288"/>
    </location>
    <ligand>
        <name>substrate</name>
    </ligand>
</feature>
<feature type="active site" description="Proton donor" evidence="15">
    <location>
        <position position="53"/>
    </location>
</feature>
<dbReference type="InterPro" id="IPR050765">
    <property type="entry name" value="Riboflavin_Biosynth_HTPR"/>
</dbReference>